<dbReference type="EMBL" id="NIDE01000014">
    <property type="protein sequence ID" value="OWK37727.1"/>
    <property type="molecule type" value="Genomic_DNA"/>
</dbReference>
<keyword evidence="1" id="KW-0812">Transmembrane</keyword>
<comment type="caution">
    <text evidence="2">The sequence shown here is derived from an EMBL/GenBank/DDBJ whole genome shotgun (WGS) entry which is preliminary data.</text>
</comment>
<evidence type="ECO:0000313" key="2">
    <source>
        <dbReference type="EMBL" id="OWK37727.1"/>
    </source>
</evidence>
<keyword evidence="1" id="KW-0472">Membrane</keyword>
<dbReference type="Proteomes" id="UP000214646">
    <property type="component" value="Unassembled WGS sequence"/>
</dbReference>
<feature type="transmembrane region" description="Helical" evidence="1">
    <location>
        <begin position="257"/>
        <end position="279"/>
    </location>
</feature>
<gene>
    <name evidence="2" type="ORF">FRUB_06847</name>
</gene>
<organism evidence="2 3">
    <name type="scientific">Fimbriiglobus ruber</name>
    <dbReference type="NCBI Taxonomy" id="1908690"/>
    <lineage>
        <taxon>Bacteria</taxon>
        <taxon>Pseudomonadati</taxon>
        <taxon>Planctomycetota</taxon>
        <taxon>Planctomycetia</taxon>
        <taxon>Gemmatales</taxon>
        <taxon>Gemmataceae</taxon>
        <taxon>Fimbriiglobus</taxon>
    </lineage>
</organism>
<keyword evidence="1" id="KW-1133">Transmembrane helix</keyword>
<evidence type="ECO:0000256" key="1">
    <source>
        <dbReference type="SAM" id="Phobius"/>
    </source>
</evidence>
<protein>
    <recommendedName>
        <fullName evidence="4">Glycosyltransferase RgtA/B/C/D-like domain-containing protein</fullName>
    </recommendedName>
</protein>
<evidence type="ECO:0000313" key="3">
    <source>
        <dbReference type="Proteomes" id="UP000214646"/>
    </source>
</evidence>
<name>A0A225DNH1_9BACT</name>
<keyword evidence="3" id="KW-1185">Reference proteome</keyword>
<proteinExistence type="predicted"/>
<dbReference type="OrthoDB" id="437613at2"/>
<accession>A0A225DNH1</accession>
<feature type="transmembrane region" description="Helical" evidence="1">
    <location>
        <begin position="337"/>
        <end position="355"/>
    </location>
</feature>
<feature type="transmembrane region" description="Helical" evidence="1">
    <location>
        <begin position="361"/>
        <end position="382"/>
    </location>
</feature>
<reference evidence="3" key="1">
    <citation type="submission" date="2017-06" db="EMBL/GenBank/DDBJ databases">
        <title>Genome analysis of Fimbriiglobus ruber SP5, the first member of the order Planctomycetales with confirmed chitinolytic capability.</title>
        <authorList>
            <person name="Ravin N.V."/>
            <person name="Rakitin A.L."/>
            <person name="Ivanova A.A."/>
            <person name="Beletsky A.V."/>
            <person name="Kulichevskaya I.S."/>
            <person name="Mardanov A.V."/>
            <person name="Dedysh S.N."/>
        </authorList>
    </citation>
    <scope>NUCLEOTIDE SEQUENCE [LARGE SCALE GENOMIC DNA]</scope>
    <source>
        <strain evidence="3">SP5</strain>
    </source>
</reference>
<dbReference type="AlphaFoldDB" id="A0A225DNH1"/>
<feature type="transmembrane region" description="Helical" evidence="1">
    <location>
        <begin position="473"/>
        <end position="490"/>
    </location>
</feature>
<feature type="transmembrane region" description="Helical" evidence="1">
    <location>
        <begin position="496"/>
        <end position="514"/>
    </location>
</feature>
<feature type="transmembrane region" description="Helical" evidence="1">
    <location>
        <begin position="78"/>
        <end position="96"/>
    </location>
</feature>
<evidence type="ECO:0008006" key="4">
    <source>
        <dbReference type="Google" id="ProtNLM"/>
    </source>
</evidence>
<feature type="transmembrane region" description="Helical" evidence="1">
    <location>
        <begin position="394"/>
        <end position="412"/>
    </location>
</feature>
<feature type="transmembrane region" description="Helical" evidence="1">
    <location>
        <begin position="444"/>
        <end position="466"/>
    </location>
</feature>
<feature type="transmembrane region" description="Helical" evidence="1">
    <location>
        <begin position="174"/>
        <end position="193"/>
    </location>
</feature>
<feature type="transmembrane region" description="Helical" evidence="1">
    <location>
        <begin position="526"/>
        <end position="549"/>
    </location>
</feature>
<feature type="transmembrane region" description="Helical" evidence="1">
    <location>
        <begin position="286"/>
        <end position="306"/>
    </location>
</feature>
<feature type="transmembrane region" description="Helical" evidence="1">
    <location>
        <begin position="116"/>
        <end position="139"/>
    </location>
</feature>
<feature type="transmembrane region" description="Helical" evidence="1">
    <location>
        <begin position="12"/>
        <end position="32"/>
    </location>
</feature>
<sequence>MSPQHFRPTTGGILAVVLAHAAALTIVCHYHYFAPPPTRQLWVWLELGLSVFFWLPARLYVFRVLASGYRAVEATEHRTFVAIPCVLGFVVARWWAGTFADTLWLHPVVVHEILDVVLAAAHAALLAAAYGGLVTALVLSDKFLGGGSQAVPSMPPDPIAAVPNDRPAGSLRGWLIFALLLGAANAFVVWYIGQEHVAYYWDYMVYWTRASDFAEVIRVAPETAWDRFRLSVRNDDYGLTPAVLPALFEAVFGDSRLAYILAIVNLYLAAVAVAGWWFVRRFAPTAPAALVVAVPAVVTFTSPIAWAPLLHGYLDIGGVAIATVALTLYLSHPVGRLRWHHILTLAALLALLALFRRWYTFFIVAFVLLAGLESVAAFARTYSRDGWRKAIRGLWAVGSIGFGFLLLIISFAEPWVERVLKTNYAADYTAYHTEEPFAVRAGHVLNNCGPGFLAAALAGLVVLVCFQTTRRPALFVAALYPIILTHFLRTQEFGPHHHYLLLPAYLLLPSLALTRVLTPAAPAVRWLSVSVVGGLGGLAAAVMFVPALVPWREPLRPVISGLDNTPIVRNDLPEFLRMVRYLGAATAADGGKVTLIGSSLTINVSMLYTADQSFREPLLPRERVLFCSEVDRVGGFPAALFQAEVVAVAAPLQTHLRESEQQAVVIATDSLLNHKDVGNAFEKLPASFHLDHGVTVYVYRRVRPVAANDFKAFCARLEAAHPDVPVFFQPPVGPGFDLTDWPQSEGR</sequence>
<feature type="transmembrane region" description="Helical" evidence="1">
    <location>
        <begin position="44"/>
        <end position="66"/>
    </location>
</feature>
<dbReference type="RefSeq" id="WP_088257587.1">
    <property type="nucleotide sequence ID" value="NZ_NIDE01000014.1"/>
</dbReference>
<feature type="transmembrane region" description="Helical" evidence="1">
    <location>
        <begin position="312"/>
        <end position="330"/>
    </location>
</feature>